<organism evidence="1 2">
    <name type="scientific">Myxococcus virescens</name>
    <dbReference type="NCBI Taxonomy" id="83456"/>
    <lineage>
        <taxon>Bacteria</taxon>
        <taxon>Pseudomonadati</taxon>
        <taxon>Myxococcota</taxon>
        <taxon>Myxococcia</taxon>
        <taxon>Myxococcales</taxon>
        <taxon>Cystobacterineae</taxon>
        <taxon>Myxococcaceae</taxon>
        <taxon>Myxococcus</taxon>
    </lineage>
</organism>
<comment type="caution">
    <text evidence="1">The sequence shown here is derived from an EMBL/GenBank/DDBJ whole genome shotgun (WGS) entry which is preliminary data.</text>
</comment>
<dbReference type="EMBL" id="BJVY01000066">
    <property type="protein sequence ID" value="GEL75276.1"/>
    <property type="molecule type" value="Genomic_DNA"/>
</dbReference>
<gene>
    <name evidence="1" type="ORF">MVI01_70600</name>
</gene>
<evidence type="ECO:0000313" key="2">
    <source>
        <dbReference type="Proteomes" id="UP000321224"/>
    </source>
</evidence>
<dbReference type="AlphaFoldDB" id="A0A511HNW8"/>
<proteinExistence type="predicted"/>
<dbReference type="RefSeq" id="WP_167371236.1">
    <property type="nucleotide sequence ID" value="NZ_BJVY01000066.1"/>
</dbReference>
<protein>
    <submittedName>
        <fullName evidence="1">Uncharacterized protein</fullName>
    </submittedName>
</protein>
<sequence>MREHDILAAVLLEHVSRRLDFRDFVTRMDVSGTLDDKYEKDVAVELRYRYSDRPRR</sequence>
<dbReference type="Proteomes" id="UP000321224">
    <property type="component" value="Unassembled WGS sequence"/>
</dbReference>
<evidence type="ECO:0000313" key="1">
    <source>
        <dbReference type="EMBL" id="GEL75276.1"/>
    </source>
</evidence>
<reference evidence="1 2" key="1">
    <citation type="submission" date="2019-07" db="EMBL/GenBank/DDBJ databases">
        <title>Whole genome shotgun sequence of Myxococcus virescens NBRC 100334.</title>
        <authorList>
            <person name="Hosoyama A."/>
            <person name="Uohara A."/>
            <person name="Ohji S."/>
            <person name="Ichikawa N."/>
        </authorList>
    </citation>
    <scope>NUCLEOTIDE SEQUENCE [LARGE SCALE GENOMIC DNA]</scope>
    <source>
        <strain evidence="1 2">NBRC 100334</strain>
    </source>
</reference>
<accession>A0A511HNW8</accession>
<name>A0A511HNW8_9BACT</name>